<proteinExistence type="inferred from homology"/>
<dbReference type="SFLD" id="SFLDS00029">
    <property type="entry name" value="Radical_SAM"/>
    <property type="match status" value="1"/>
</dbReference>
<comment type="cofactor">
    <cofactor evidence="11">
        <name>[4Fe-4S] cluster</name>
        <dbReference type="ChEBI" id="CHEBI:49883"/>
    </cofactor>
    <text evidence="11">Binds 1 [4Fe-4S] cluster. The cluster is coordinated with 3 cysteines and an exchangeable S-adenosyl-L-methionine.</text>
</comment>
<sequence length="379" mass="42424">MNISKLGKLLASEPKYRFKQAFSAIFKDLIVDWDEATSLPLAIREQLKENCPLELEVEIIKSADGTEKALVRFEDGLAVETVLISHRDGRHTVCVSSQVGCPMGCLFCATGKIGFRRNLTREEIVEQVIYFARRLRHQYSSNVLNNVEKNIGSDKNVQLSEPGGQARRLKKQNSPARHAIAGDVGGKITNIVFMGMGEPFLNYDNVIGAIKFLNDADTLNLGARRFSISTAGVTHGIRKLAEEKMEINLAFSLHAPDEATRNRIMPINKKYPLDKVLKEIKNYTEKTHRRVMFEYLMLDGVNDSPQQAEKLSGLLKGMLGFVNLISYNATGVFKSSPTERIKRFKQILGKNRLSVLERHRFGEGIEAACGQLAGKRGKQ</sequence>
<dbReference type="PANTHER" id="PTHR30544:SF5">
    <property type="entry name" value="RADICAL SAM CORE DOMAIN-CONTAINING PROTEIN"/>
    <property type="match status" value="1"/>
</dbReference>
<comment type="miscellaneous">
    <text evidence="11">Reaction proceeds by a ping-pong mechanism involving intermediate methylation of a conserved cysteine residue.</text>
</comment>
<dbReference type="PIRSF" id="PIRSF006004">
    <property type="entry name" value="CHP00048"/>
    <property type="match status" value="1"/>
</dbReference>
<dbReference type="GO" id="GO:0019843">
    <property type="term" value="F:rRNA binding"/>
    <property type="evidence" value="ECO:0007669"/>
    <property type="project" value="UniProtKB-UniRule"/>
</dbReference>
<evidence type="ECO:0000256" key="11">
    <source>
        <dbReference type="HAMAP-Rule" id="MF_01849"/>
    </source>
</evidence>
<evidence type="ECO:0000256" key="3">
    <source>
        <dbReference type="ARBA" id="ARBA00022490"/>
    </source>
</evidence>
<accession>A0A1J4RZL6</accession>
<dbReference type="InterPro" id="IPR013785">
    <property type="entry name" value="Aldolase_TIM"/>
</dbReference>
<keyword evidence="5 11" id="KW-0489">Methyltransferase</keyword>
<evidence type="ECO:0000256" key="6">
    <source>
        <dbReference type="ARBA" id="ARBA00022679"/>
    </source>
</evidence>
<reference evidence="14 15" key="1">
    <citation type="journal article" date="2016" name="Environ. Microbiol.">
        <title>Genomic resolution of a cold subsurface aquifer community provides metabolic insights for novel microbes adapted to high CO concentrations.</title>
        <authorList>
            <person name="Probst A.J."/>
            <person name="Castelle C.J."/>
            <person name="Singh A."/>
            <person name="Brown C.T."/>
            <person name="Anantharaman K."/>
            <person name="Sharon I."/>
            <person name="Hug L.A."/>
            <person name="Burstein D."/>
            <person name="Emerson J.B."/>
            <person name="Thomas B.C."/>
            <person name="Banfield J.F."/>
        </authorList>
    </citation>
    <scope>NUCLEOTIDE SEQUENCE [LARGE SCALE GENOMIC DNA]</scope>
    <source>
        <strain evidence="14">CG1_02_44_10</strain>
    </source>
</reference>
<dbReference type="AlphaFoldDB" id="A0A1J4RZL6"/>
<dbReference type="GO" id="GO:0051539">
    <property type="term" value="F:4 iron, 4 sulfur cluster binding"/>
    <property type="evidence" value="ECO:0007669"/>
    <property type="project" value="UniProtKB-UniRule"/>
</dbReference>
<dbReference type="SFLD" id="SFLDF00275">
    <property type="entry name" value="adenosine_C2_methyltransferase"/>
    <property type="match status" value="1"/>
</dbReference>
<keyword evidence="4 11" id="KW-0698">rRNA processing</keyword>
<dbReference type="GO" id="GO:0030488">
    <property type="term" value="P:tRNA methylation"/>
    <property type="evidence" value="ECO:0007669"/>
    <property type="project" value="UniProtKB-UniRule"/>
</dbReference>
<evidence type="ECO:0000256" key="8">
    <source>
        <dbReference type="ARBA" id="ARBA00022723"/>
    </source>
</evidence>
<gene>
    <name evidence="11" type="primary">rlmN</name>
    <name evidence="14" type="ORF">AUJ42_00465</name>
</gene>
<keyword evidence="7 11" id="KW-0949">S-adenosyl-L-methionine</keyword>
<comment type="catalytic activity">
    <reaction evidence="11">
        <text>adenosine(2503) in 23S rRNA + 2 reduced [2Fe-2S]-[ferredoxin] + 2 S-adenosyl-L-methionine = 2-methyladenosine(2503) in 23S rRNA + 5'-deoxyadenosine + L-methionine + 2 oxidized [2Fe-2S]-[ferredoxin] + S-adenosyl-L-homocysteine</text>
        <dbReference type="Rhea" id="RHEA:42916"/>
        <dbReference type="Rhea" id="RHEA-COMP:10000"/>
        <dbReference type="Rhea" id="RHEA-COMP:10001"/>
        <dbReference type="Rhea" id="RHEA-COMP:10152"/>
        <dbReference type="Rhea" id="RHEA-COMP:10282"/>
        <dbReference type="ChEBI" id="CHEBI:17319"/>
        <dbReference type="ChEBI" id="CHEBI:33737"/>
        <dbReference type="ChEBI" id="CHEBI:33738"/>
        <dbReference type="ChEBI" id="CHEBI:57844"/>
        <dbReference type="ChEBI" id="CHEBI:57856"/>
        <dbReference type="ChEBI" id="CHEBI:59789"/>
        <dbReference type="ChEBI" id="CHEBI:74411"/>
        <dbReference type="ChEBI" id="CHEBI:74497"/>
        <dbReference type="EC" id="2.1.1.192"/>
    </reaction>
</comment>
<dbReference type="Gene3D" id="3.20.20.70">
    <property type="entry name" value="Aldolase class I"/>
    <property type="match status" value="1"/>
</dbReference>
<keyword evidence="6 11" id="KW-0808">Transferase</keyword>
<dbReference type="Pfam" id="PF04055">
    <property type="entry name" value="Radical_SAM"/>
    <property type="match status" value="1"/>
</dbReference>
<keyword evidence="10 11" id="KW-0411">Iron-sulfur</keyword>
<dbReference type="InterPro" id="IPR027492">
    <property type="entry name" value="RNA_MTrfase_RlmN"/>
</dbReference>
<feature type="binding site" evidence="11">
    <location>
        <begin position="252"/>
        <end position="254"/>
    </location>
    <ligand>
        <name>S-adenosyl-L-methionine</name>
        <dbReference type="ChEBI" id="CHEBI:59789"/>
    </ligand>
</feature>
<dbReference type="GO" id="GO:0005737">
    <property type="term" value="C:cytoplasm"/>
    <property type="evidence" value="ECO:0007669"/>
    <property type="project" value="UniProtKB-SubCell"/>
</dbReference>
<comment type="subcellular location">
    <subcellularLocation>
        <location evidence="1 11">Cytoplasm</location>
    </subcellularLocation>
</comment>
<dbReference type="GO" id="GO:0000049">
    <property type="term" value="F:tRNA binding"/>
    <property type="evidence" value="ECO:0007669"/>
    <property type="project" value="UniProtKB-UniRule"/>
</dbReference>
<feature type="binding site" evidence="11">
    <location>
        <position position="229"/>
    </location>
    <ligand>
        <name>S-adenosyl-L-methionine</name>
        <dbReference type="ChEBI" id="CHEBI:59789"/>
    </ligand>
</feature>
<dbReference type="GO" id="GO:0070475">
    <property type="term" value="P:rRNA base methylation"/>
    <property type="evidence" value="ECO:0007669"/>
    <property type="project" value="UniProtKB-UniRule"/>
</dbReference>
<evidence type="ECO:0000256" key="10">
    <source>
        <dbReference type="ARBA" id="ARBA00023014"/>
    </source>
</evidence>
<evidence type="ECO:0000256" key="1">
    <source>
        <dbReference type="ARBA" id="ARBA00004496"/>
    </source>
</evidence>
<dbReference type="HAMAP" id="MF_01849">
    <property type="entry name" value="RNA_methyltr_RlmN"/>
    <property type="match status" value="1"/>
</dbReference>
<feature type="binding site" evidence="11">
    <location>
        <position position="101"/>
    </location>
    <ligand>
        <name>[4Fe-4S] cluster</name>
        <dbReference type="ChEBI" id="CHEBI:49883"/>
        <note>4Fe-4S-S-AdoMet</note>
    </ligand>
</feature>
<name>A0A1J4RZL6_9BACT</name>
<feature type="binding site" evidence="11">
    <location>
        <position position="105"/>
    </location>
    <ligand>
        <name>[4Fe-4S] cluster</name>
        <dbReference type="ChEBI" id="CHEBI:49883"/>
        <note>4Fe-4S-S-AdoMet</note>
    </ligand>
</feature>
<dbReference type="Proteomes" id="UP000182345">
    <property type="component" value="Unassembled WGS sequence"/>
</dbReference>
<dbReference type="InterPro" id="IPR040072">
    <property type="entry name" value="Methyltransferase_A"/>
</dbReference>
<keyword evidence="11" id="KW-1015">Disulfide bond</keyword>
<dbReference type="GO" id="GO:0070040">
    <property type="term" value="F:rRNA (adenine(2503)-C2-)-methyltransferase activity"/>
    <property type="evidence" value="ECO:0007669"/>
    <property type="project" value="UniProtKB-UniRule"/>
</dbReference>
<dbReference type="InterPro" id="IPR004383">
    <property type="entry name" value="rRNA_lsu_MTrfase_RlmN/Cfr"/>
</dbReference>
<feature type="active site" description="S-methylcysteine intermediate" evidence="11">
    <location>
        <position position="369"/>
    </location>
</feature>
<feature type="active site" description="Proton acceptor" evidence="11">
    <location>
        <position position="80"/>
    </location>
</feature>
<evidence type="ECO:0000256" key="7">
    <source>
        <dbReference type="ARBA" id="ARBA00022691"/>
    </source>
</evidence>
<feature type="domain" description="Radical SAM core" evidence="13">
    <location>
        <begin position="87"/>
        <end position="366"/>
    </location>
</feature>
<evidence type="ECO:0000256" key="4">
    <source>
        <dbReference type="ARBA" id="ARBA00022552"/>
    </source>
</evidence>
<evidence type="ECO:0000256" key="12">
    <source>
        <dbReference type="SAM" id="MobiDB-lite"/>
    </source>
</evidence>
<dbReference type="Gene3D" id="1.10.150.530">
    <property type="match status" value="1"/>
</dbReference>
<dbReference type="CDD" id="cd01335">
    <property type="entry name" value="Radical_SAM"/>
    <property type="match status" value="1"/>
</dbReference>
<feature type="region of interest" description="Disordered" evidence="12">
    <location>
        <begin position="154"/>
        <end position="174"/>
    </location>
</feature>
<dbReference type="PANTHER" id="PTHR30544">
    <property type="entry name" value="23S RRNA METHYLTRANSFERASE"/>
    <property type="match status" value="1"/>
</dbReference>
<feature type="binding site" evidence="11">
    <location>
        <position position="328"/>
    </location>
    <ligand>
        <name>S-adenosyl-L-methionine</name>
        <dbReference type="ChEBI" id="CHEBI:59789"/>
    </ligand>
</feature>
<dbReference type="EC" id="2.1.1.192" evidence="11"/>
<organism evidence="14 15">
    <name type="scientific">Candidatus Collierbacteria bacterium CG1_02_44_10</name>
    <dbReference type="NCBI Taxonomy" id="1805087"/>
    <lineage>
        <taxon>Bacteria</taxon>
        <taxon>Candidatus Collieribacteriota</taxon>
    </lineage>
</organism>
<evidence type="ECO:0000313" key="15">
    <source>
        <dbReference type="Proteomes" id="UP000182345"/>
    </source>
</evidence>
<evidence type="ECO:0000256" key="2">
    <source>
        <dbReference type="ARBA" id="ARBA00022485"/>
    </source>
</evidence>
<evidence type="ECO:0000256" key="5">
    <source>
        <dbReference type="ARBA" id="ARBA00022603"/>
    </source>
</evidence>
<keyword evidence="11" id="KW-0819">tRNA processing</keyword>
<keyword evidence="9 11" id="KW-0408">Iron</keyword>
<dbReference type="PROSITE" id="PS51918">
    <property type="entry name" value="RADICAL_SAM"/>
    <property type="match status" value="1"/>
</dbReference>
<dbReference type="GO" id="GO:0002935">
    <property type="term" value="F:tRNA (adenine(37)-C2)-methyltransferase activity"/>
    <property type="evidence" value="ECO:0007669"/>
    <property type="project" value="UniProtKB-UniRule"/>
</dbReference>
<comment type="similarity">
    <text evidence="11">Belongs to the radical SAM superfamily. RlmN family.</text>
</comment>
<evidence type="ECO:0000313" key="14">
    <source>
        <dbReference type="EMBL" id="OIN92359.1"/>
    </source>
</evidence>
<feature type="binding site" evidence="11">
    <location>
        <begin position="197"/>
        <end position="198"/>
    </location>
    <ligand>
        <name>S-adenosyl-L-methionine</name>
        <dbReference type="ChEBI" id="CHEBI:59789"/>
    </ligand>
</feature>
<dbReference type="GO" id="GO:0046872">
    <property type="term" value="F:metal ion binding"/>
    <property type="evidence" value="ECO:0007669"/>
    <property type="project" value="UniProtKB-KW"/>
</dbReference>
<feature type="binding site" evidence="11">
    <location>
        <position position="108"/>
    </location>
    <ligand>
        <name>[4Fe-4S] cluster</name>
        <dbReference type="ChEBI" id="CHEBI:49883"/>
        <note>4Fe-4S-S-AdoMet</note>
    </ligand>
</feature>
<protein>
    <recommendedName>
        <fullName evidence="11">Probable dual-specificity RNA methyltransferase RlmN</fullName>
        <ecNumber evidence="11">2.1.1.192</ecNumber>
    </recommendedName>
    <alternativeName>
        <fullName evidence="11">23S rRNA (adenine(2503)-C(2))-methyltransferase</fullName>
    </alternativeName>
    <alternativeName>
        <fullName evidence="11">23S rRNA m2A2503 methyltransferase</fullName>
    </alternativeName>
    <alternativeName>
        <fullName evidence="11">Ribosomal RNA large subunit methyltransferase N</fullName>
    </alternativeName>
    <alternativeName>
        <fullName evidence="11">tRNA (adenine(37)-C(2))-methyltransferase</fullName>
    </alternativeName>
    <alternativeName>
        <fullName evidence="11">tRNA m2A37 methyltransferase</fullName>
    </alternativeName>
</protein>
<dbReference type="InterPro" id="IPR007197">
    <property type="entry name" value="rSAM"/>
</dbReference>
<dbReference type="SUPFAM" id="SSF102114">
    <property type="entry name" value="Radical SAM enzymes"/>
    <property type="match status" value="2"/>
</dbReference>
<evidence type="ECO:0000256" key="9">
    <source>
        <dbReference type="ARBA" id="ARBA00023004"/>
    </source>
</evidence>
<comment type="caution">
    <text evidence="11">Lacks conserved residue(s) required for the propagation of feature annotation.</text>
</comment>
<dbReference type="InterPro" id="IPR058240">
    <property type="entry name" value="rSAM_sf"/>
</dbReference>
<keyword evidence="8 11" id="KW-0479">Metal-binding</keyword>
<keyword evidence="3 11" id="KW-0963">Cytoplasm</keyword>
<dbReference type="SFLD" id="SFLDG01062">
    <property type="entry name" value="methyltransferase_(Class_A)"/>
    <property type="match status" value="1"/>
</dbReference>
<dbReference type="EMBL" id="MNUK01000015">
    <property type="protein sequence ID" value="OIN92359.1"/>
    <property type="molecule type" value="Genomic_DNA"/>
</dbReference>
<evidence type="ECO:0000259" key="13">
    <source>
        <dbReference type="PROSITE" id="PS51918"/>
    </source>
</evidence>
<comment type="caution">
    <text evidence="14">The sequence shown here is derived from an EMBL/GenBank/DDBJ whole genome shotgun (WGS) entry which is preliminary data.</text>
</comment>
<comment type="function">
    <text evidence="11">Specifically methylates position 2 of adenine 2503 in 23S rRNA and position 2 of adenine 37 in tRNAs.</text>
</comment>
<keyword evidence="2 11" id="KW-0004">4Fe-4S</keyword>
<comment type="catalytic activity">
    <reaction evidence="11">
        <text>adenosine(37) in tRNA + 2 reduced [2Fe-2S]-[ferredoxin] + 2 S-adenosyl-L-methionine = 2-methyladenosine(37) in tRNA + 5'-deoxyadenosine + L-methionine + 2 oxidized [2Fe-2S]-[ferredoxin] + S-adenosyl-L-homocysteine</text>
        <dbReference type="Rhea" id="RHEA:43332"/>
        <dbReference type="Rhea" id="RHEA-COMP:10000"/>
        <dbReference type="Rhea" id="RHEA-COMP:10001"/>
        <dbReference type="Rhea" id="RHEA-COMP:10162"/>
        <dbReference type="Rhea" id="RHEA-COMP:10485"/>
        <dbReference type="ChEBI" id="CHEBI:17319"/>
        <dbReference type="ChEBI" id="CHEBI:33737"/>
        <dbReference type="ChEBI" id="CHEBI:33738"/>
        <dbReference type="ChEBI" id="CHEBI:57844"/>
        <dbReference type="ChEBI" id="CHEBI:57856"/>
        <dbReference type="ChEBI" id="CHEBI:59789"/>
        <dbReference type="ChEBI" id="CHEBI:74411"/>
        <dbReference type="ChEBI" id="CHEBI:74497"/>
        <dbReference type="EC" id="2.1.1.192"/>
    </reaction>
</comment>